<keyword evidence="2" id="KW-1185">Reference proteome</keyword>
<protein>
    <recommendedName>
        <fullName evidence="3">SHSP domain-containing protein</fullName>
    </recommendedName>
</protein>
<proteinExistence type="predicted"/>
<sequence>MRNEGSTEPCYDDFEPYCQWRKEIRAPIIQEADIVEIQLQGFKEKELKSELGWDGFLYISGEHPMGNNKIKRFNKKIDVSNYEFKGTELKFDRGKLVLRFPCKSSATIPKFLRSLRSAMALALPIILGVFVYKYSQCTNS</sequence>
<evidence type="ECO:0000313" key="1">
    <source>
        <dbReference type="EMBL" id="KAK8589811.1"/>
    </source>
</evidence>
<organism evidence="1 2">
    <name type="scientific">Hibiscus sabdariffa</name>
    <name type="common">roselle</name>
    <dbReference type="NCBI Taxonomy" id="183260"/>
    <lineage>
        <taxon>Eukaryota</taxon>
        <taxon>Viridiplantae</taxon>
        <taxon>Streptophyta</taxon>
        <taxon>Embryophyta</taxon>
        <taxon>Tracheophyta</taxon>
        <taxon>Spermatophyta</taxon>
        <taxon>Magnoliopsida</taxon>
        <taxon>eudicotyledons</taxon>
        <taxon>Gunneridae</taxon>
        <taxon>Pentapetalae</taxon>
        <taxon>rosids</taxon>
        <taxon>malvids</taxon>
        <taxon>Malvales</taxon>
        <taxon>Malvaceae</taxon>
        <taxon>Malvoideae</taxon>
        <taxon>Hibiscus</taxon>
    </lineage>
</organism>
<evidence type="ECO:0000313" key="2">
    <source>
        <dbReference type="Proteomes" id="UP001472677"/>
    </source>
</evidence>
<accession>A0ABR2FZV0</accession>
<evidence type="ECO:0008006" key="3">
    <source>
        <dbReference type="Google" id="ProtNLM"/>
    </source>
</evidence>
<gene>
    <name evidence="1" type="ORF">V6N12_024202</name>
</gene>
<dbReference type="Proteomes" id="UP001472677">
    <property type="component" value="Unassembled WGS sequence"/>
</dbReference>
<name>A0ABR2FZV0_9ROSI</name>
<reference evidence="1 2" key="1">
    <citation type="journal article" date="2024" name="G3 (Bethesda)">
        <title>Genome assembly of Hibiscus sabdariffa L. provides insights into metabolisms of medicinal natural products.</title>
        <authorList>
            <person name="Kim T."/>
        </authorList>
    </citation>
    <scope>NUCLEOTIDE SEQUENCE [LARGE SCALE GENOMIC DNA]</scope>
    <source>
        <strain evidence="1">TK-2024</strain>
        <tissue evidence="1">Old leaves</tissue>
    </source>
</reference>
<comment type="caution">
    <text evidence="1">The sequence shown here is derived from an EMBL/GenBank/DDBJ whole genome shotgun (WGS) entry which is preliminary data.</text>
</comment>
<dbReference type="EMBL" id="JBBPBM010000004">
    <property type="protein sequence ID" value="KAK8589811.1"/>
    <property type="molecule type" value="Genomic_DNA"/>
</dbReference>